<organism evidence="1">
    <name type="scientific">Chromera velia CCMP2878</name>
    <dbReference type="NCBI Taxonomy" id="1169474"/>
    <lineage>
        <taxon>Eukaryota</taxon>
        <taxon>Sar</taxon>
        <taxon>Alveolata</taxon>
        <taxon>Colpodellida</taxon>
        <taxon>Chromeraceae</taxon>
        <taxon>Chromera</taxon>
    </lineage>
</organism>
<dbReference type="VEuPathDB" id="CryptoDB:Cvel_5547"/>
<name>A0A0G4H1T4_9ALVE</name>
<evidence type="ECO:0000313" key="1">
    <source>
        <dbReference type="EMBL" id="CEM37465.1"/>
    </source>
</evidence>
<protein>
    <submittedName>
        <fullName evidence="1">Uncharacterized protein</fullName>
    </submittedName>
</protein>
<sequence>MVGGALAIAQTGNPSRTGNIWIKLFWAKVRVLSPARQFDTVKFLRIVQKMRRIATSKKKAGVRGVAALAAAGAGSAGPSARLSVDLPMGGDLGMGGGCESGLSGYMETAEAVKEEASVQQVLPSLMTDPQLAIRISDINE</sequence>
<gene>
    <name evidence="1" type="ORF">Cvel_5547</name>
</gene>
<reference evidence="1" key="1">
    <citation type="submission" date="2014-11" db="EMBL/GenBank/DDBJ databases">
        <authorList>
            <person name="Otto D Thomas"/>
            <person name="Naeem Raeece"/>
        </authorList>
    </citation>
    <scope>NUCLEOTIDE SEQUENCE</scope>
</reference>
<dbReference type="AlphaFoldDB" id="A0A0G4H1T4"/>
<dbReference type="EMBL" id="CDMZ01001777">
    <property type="protein sequence ID" value="CEM37465.1"/>
    <property type="molecule type" value="Genomic_DNA"/>
</dbReference>
<proteinExistence type="predicted"/>
<accession>A0A0G4H1T4</accession>